<sequence>MSMLCAIPVLAGLISGCGSAEPLAVGYVEGDYVLLAPTEVGQLSVVPVRRGAFVEKGATVAVMDDTDARIAVRQAEAGLAEAEAQLADLKEPKRPEEIAVLEAALASAKAEAAEAGRVLARTEGLSRRGIATQAELDKARTAKELADTRVGQAEANLAVARLPARAEAIRAAARRRDQMEAALEQARWRLSERAITAPSAGRIDDVIRNAGDVAGPSAPVVSLLPDGGVKLKVYVPEAAFSGLEPDALLAVNCDGCAPGLTARISYISPDPEFTPPVIYSLETRQKLVYLVEARPEGDARRLQPGQIVDVRLKADAP</sequence>
<keyword evidence="6" id="KW-1185">Reference proteome</keyword>
<gene>
    <name evidence="5" type="ORF">SAMN05216452_2478</name>
</gene>
<dbReference type="InterPro" id="IPR059052">
    <property type="entry name" value="HH_YbhG-like"/>
</dbReference>
<evidence type="ECO:0000259" key="4">
    <source>
        <dbReference type="Pfam" id="PF25881"/>
    </source>
</evidence>
<evidence type="ECO:0000313" key="6">
    <source>
        <dbReference type="Proteomes" id="UP000199064"/>
    </source>
</evidence>
<dbReference type="AlphaFoldDB" id="A0A1H4KUC6"/>
<evidence type="ECO:0000256" key="2">
    <source>
        <dbReference type="ARBA" id="ARBA00023054"/>
    </source>
</evidence>
<protein>
    <submittedName>
        <fullName evidence="5">HlyD family secretion protein</fullName>
    </submittedName>
</protein>
<evidence type="ECO:0000256" key="3">
    <source>
        <dbReference type="SAM" id="SignalP"/>
    </source>
</evidence>
<dbReference type="Pfam" id="PF25881">
    <property type="entry name" value="HH_YBHG"/>
    <property type="match status" value="1"/>
</dbReference>
<reference evidence="6" key="1">
    <citation type="submission" date="2016-10" db="EMBL/GenBank/DDBJ databases">
        <authorList>
            <person name="Varghese N."/>
            <person name="Submissions S."/>
        </authorList>
    </citation>
    <scope>NUCLEOTIDE SEQUENCE [LARGE SCALE GENOMIC DNA]</scope>
    <source>
        <strain evidence="6">ES.061</strain>
    </source>
</reference>
<dbReference type="Gene3D" id="1.10.287.470">
    <property type="entry name" value="Helix hairpin bin"/>
    <property type="match status" value="2"/>
</dbReference>
<dbReference type="PANTHER" id="PTHR32347">
    <property type="entry name" value="EFFLUX SYSTEM COMPONENT YKNX-RELATED"/>
    <property type="match status" value="1"/>
</dbReference>
<name>A0A1H4KUC6_9HYPH</name>
<dbReference type="InterPro" id="IPR050465">
    <property type="entry name" value="UPF0194_transport"/>
</dbReference>
<feature type="signal peptide" evidence="3">
    <location>
        <begin position="1"/>
        <end position="20"/>
    </location>
</feature>
<keyword evidence="2" id="KW-0175">Coiled coil</keyword>
<comment type="subcellular location">
    <subcellularLocation>
        <location evidence="1">Cell envelope</location>
    </subcellularLocation>
</comment>
<dbReference type="EMBL" id="FNSL01000001">
    <property type="protein sequence ID" value="SEB62129.1"/>
    <property type="molecule type" value="Genomic_DNA"/>
</dbReference>
<organism evidence="5 6">
    <name type="scientific">Nitratireductor aquibiodomus</name>
    <dbReference type="NCBI Taxonomy" id="204799"/>
    <lineage>
        <taxon>Bacteria</taxon>
        <taxon>Pseudomonadati</taxon>
        <taxon>Pseudomonadota</taxon>
        <taxon>Alphaproteobacteria</taxon>
        <taxon>Hyphomicrobiales</taxon>
        <taxon>Phyllobacteriaceae</taxon>
        <taxon>Nitratireductor</taxon>
    </lineage>
</organism>
<dbReference type="GO" id="GO:0030313">
    <property type="term" value="C:cell envelope"/>
    <property type="evidence" value="ECO:0007669"/>
    <property type="project" value="UniProtKB-SubCell"/>
</dbReference>
<keyword evidence="3" id="KW-0732">Signal</keyword>
<dbReference type="Gene3D" id="2.40.50.100">
    <property type="match status" value="1"/>
</dbReference>
<accession>A0A1H4KUC6</accession>
<dbReference type="RefSeq" id="WP_090328999.1">
    <property type="nucleotide sequence ID" value="NZ_FNSL01000001.1"/>
</dbReference>
<feature type="domain" description="YbhG-like alpha-helical hairpin" evidence="4">
    <location>
        <begin position="63"/>
        <end position="190"/>
    </location>
</feature>
<dbReference type="Proteomes" id="UP000199064">
    <property type="component" value="Unassembled WGS sequence"/>
</dbReference>
<proteinExistence type="predicted"/>
<feature type="chain" id="PRO_5011479404" evidence="3">
    <location>
        <begin position="21"/>
        <end position="317"/>
    </location>
</feature>
<dbReference type="PANTHER" id="PTHR32347:SF23">
    <property type="entry name" value="BLL5650 PROTEIN"/>
    <property type="match status" value="1"/>
</dbReference>
<evidence type="ECO:0000313" key="5">
    <source>
        <dbReference type="EMBL" id="SEB62129.1"/>
    </source>
</evidence>
<evidence type="ECO:0000256" key="1">
    <source>
        <dbReference type="ARBA" id="ARBA00004196"/>
    </source>
</evidence>